<evidence type="ECO:0000313" key="1">
    <source>
        <dbReference type="EMBL" id="ATB34707.1"/>
    </source>
</evidence>
<evidence type="ECO:0000313" key="2">
    <source>
        <dbReference type="Proteomes" id="UP000217257"/>
    </source>
</evidence>
<dbReference type="Proteomes" id="UP000217257">
    <property type="component" value="Chromosome"/>
</dbReference>
<sequence length="371" mass="40787">MSFQESFWKDPLPLPRGVELLRQDSLVVPQRGPGGQAIYDLVQVRLPQGGVPVLMAYRAPLFPVDVPRLRERLRGLDEELRRRGSAGRGLPPPRVPMIATDVASSGLIEACEREDVALVDLRGTLVLNSGSAFIRIQGRGRFQRTPRAPVFHGKGSRLIRVLLSEPGRTWSIRQMEELTQTGYGYAQGVMTLLERDGYLERASRKSGFRVRDSAGLIRAWLDRGKRTAAVVDAFNAPSTTADSLQRGHSALTSLGIRSVFTLASGLRPEERFASGLPHGVYSSGPVDSLIQAFGLRRMTPHNFWVMRPDVAADTQAGGVYFMPRGLPHGPGVALPQLIVDFHFSAGRGKEQAEVLQERYLKALPLLPESPA</sequence>
<gene>
    <name evidence="1" type="ORF">CYFUS_000114</name>
</gene>
<accession>A0A250IU45</accession>
<dbReference type="AlphaFoldDB" id="A0A250IU45"/>
<proteinExistence type="predicted"/>
<dbReference type="KEGG" id="cfus:CYFUS_000114"/>
<protein>
    <recommendedName>
        <fullName evidence="3">HTH iclR-type domain-containing protein</fullName>
    </recommendedName>
</protein>
<dbReference type="EMBL" id="CP022098">
    <property type="protein sequence ID" value="ATB34707.1"/>
    <property type="molecule type" value="Genomic_DNA"/>
</dbReference>
<evidence type="ECO:0008006" key="3">
    <source>
        <dbReference type="Google" id="ProtNLM"/>
    </source>
</evidence>
<name>A0A250IU45_9BACT</name>
<organism evidence="1 2">
    <name type="scientific">Cystobacter fuscus</name>
    <dbReference type="NCBI Taxonomy" id="43"/>
    <lineage>
        <taxon>Bacteria</taxon>
        <taxon>Pseudomonadati</taxon>
        <taxon>Myxococcota</taxon>
        <taxon>Myxococcia</taxon>
        <taxon>Myxococcales</taxon>
        <taxon>Cystobacterineae</taxon>
        <taxon>Archangiaceae</taxon>
        <taxon>Cystobacter</taxon>
    </lineage>
</organism>
<reference evidence="1 2" key="1">
    <citation type="submission" date="2017-06" db="EMBL/GenBank/DDBJ databases">
        <title>Sequencing and comparative analysis of myxobacterial genomes.</title>
        <authorList>
            <person name="Rupp O."/>
            <person name="Goesmann A."/>
            <person name="Sogaard-Andersen L."/>
        </authorList>
    </citation>
    <scope>NUCLEOTIDE SEQUENCE [LARGE SCALE GENOMIC DNA]</scope>
    <source>
        <strain evidence="1 2">DSM 52655</strain>
    </source>
</reference>